<evidence type="ECO:0000313" key="2">
    <source>
        <dbReference type="EMBL" id="XCO75449.1"/>
    </source>
</evidence>
<dbReference type="GO" id="GO:0000150">
    <property type="term" value="F:DNA strand exchange activity"/>
    <property type="evidence" value="ECO:0007669"/>
    <property type="project" value="InterPro"/>
</dbReference>
<dbReference type="CDD" id="cd00338">
    <property type="entry name" value="Ser_Recombinase"/>
    <property type="match status" value="1"/>
</dbReference>
<organism evidence="2">
    <name type="scientific">Lysobacter firmicutimachus</name>
    <dbReference type="NCBI Taxonomy" id="1792846"/>
    <lineage>
        <taxon>Bacteria</taxon>
        <taxon>Pseudomonadati</taxon>
        <taxon>Pseudomonadota</taxon>
        <taxon>Gammaproteobacteria</taxon>
        <taxon>Lysobacterales</taxon>
        <taxon>Lysobacteraceae</taxon>
        <taxon>Lysobacter</taxon>
    </lineage>
</organism>
<gene>
    <name evidence="2" type="ORF">ABU614_01210</name>
</gene>
<dbReference type="SUPFAM" id="SSF53041">
    <property type="entry name" value="Resolvase-like"/>
    <property type="match status" value="1"/>
</dbReference>
<dbReference type="SMART" id="SM00857">
    <property type="entry name" value="Resolvase"/>
    <property type="match status" value="1"/>
</dbReference>
<dbReference type="RefSeq" id="WP_363798485.1">
    <property type="nucleotide sequence ID" value="NZ_CP159925.1"/>
</dbReference>
<protein>
    <submittedName>
        <fullName evidence="2">Recombinase family protein</fullName>
    </submittedName>
</protein>
<dbReference type="Gene3D" id="3.40.50.1390">
    <property type="entry name" value="Resolvase, N-terminal catalytic domain"/>
    <property type="match status" value="1"/>
</dbReference>
<name>A0AAU8MV13_9GAMM</name>
<proteinExistence type="predicted"/>
<evidence type="ECO:0000259" key="1">
    <source>
        <dbReference type="SMART" id="SM00857"/>
    </source>
</evidence>
<dbReference type="AlphaFoldDB" id="A0AAU8MV13"/>
<accession>A0AAU8MV13</accession>
<dbReference type="InterPro" id="IPR036162">
    <property type="entry name" value="Resolvase-like_N_sf"/>
</dbReference>
<dbReference type="PANTHER" id="PTHR30461">
    <property type="entry name" value="DNA-INVERTASE FROM LAMBDOID PROPHAGE"/>
    <property type="match status" value="1"/>
</dbReference>
<dbReference type="PANTHER" id="PTHR30461:SF23">
    <property type="entry name" value="DNA RECOMBINASE-RELATED"/>
    <property type="match status" value="1"/>
</dbReference>
<dbReference type="EMBL" id="CP159925">
    <property type="protein sequence ID" value="XCO75449.1"/>
    <property type="molecule type" value="Genomic_DNA"/>
</dbReference>
<dbReference type="InterPro" id="IPR006119">
    <property type="entry name" value="Resolv_N"/>
</dbReference>
<dbReference type="Pfam" id="PF00239">
    <property type="entry name" value="Resolvase"/>
    <property type="match status" value="1"/>
</dbReference>
<dbReference type="InterPro" id="IPR050639">
    <property type="entry name" value="SSR_resolvase"/>
</dbReference>
<sequence length="135" mass="14978">MTTPRTVATYIRTSIHSSEAVTQQIHLTNRFLRTQMGVTSSTIYCDDGYSGVSLERPSLQSLLSDVKAGRVDTIVVSAYDRLSRIHTHLLSLQMHFEQAGVALLTVTPLPHDYLENLHRAEPLAGLFDDQLPQGS</sequence>
<feature type="domain" description="Resolvase/invertase-type recombinase catalytic" evidence="1">
    <location>
        <begin position="7"/>
        <end position="127"/>
    </location>
</feature>
<reference evidence="2" key="1">
    <citation type="submission" date="2024-06" db="EMBL/GenBank/DDBJ databases">
        <authorList>
            <person name="Li S."/>
        </authorList>
    </citation>
    <scope>NUCLEOTIDE SEQUENCE</scope>
    <source>
        <strain evidence="2">SR10</strain>
    </source>
</reference>
<dbReference type="GO" id="GO:0003677">
    <property type="term" value="F:DNA binding"/>
    <property type="evidence" value="ECO:0007669"/>
    <property type="project" value="InterPro"/>
</dbReference>